<evidence type="ECO:0000256" key="1">
    <source>
        <dbReference type="SAM" id="Phobius"/>
    </source>
</evidence>
<evidence type="ECO:0000313" key="2">
    <source>
        <dbReference type="EMBL" id="EEF58399.1"/>
    </source>
</evidence>
<reference evidence="2 3" key="1">
    <citation type="journal article" date="2011" name="J. Bacteriol.">
        <title>Genome sequence of 'Pedosphaera parvula' Ellin514, an aerobic Verrucomicrobial isolate from pasture soil.</title>
        <authorList>
            <person name="Kant R."/>
            <person name="van Passel M.W."/>
            <person name="Sangwan P."/>
            <person name="Palva A."/>
            <person name="Lucas S."/>
            <person name="Copeland A."/>
            <person name="Lapidus A."/>
            <person name="Glavina Del Rio T."/>
            <person name="Dalin E."/>
            <person name="Tice H."/>
            <person name="Bruce D."/>
            <person name="Goodwin L."/>
            <person name="Pitluck S."/>
            <person name="Chertkov O."/>
            <person name="Larimer F.W."/>
            <person name="Land M.L."/>
            <person name="Hauser L."/>
            <person name="Brettin T.S."/>
            <person name="Detter J.C."/>
            <person name="Han S."/>
            <person name="de Vos W.M."/>
            <person name="Janssen P.H."/>
            <person name="Smidt H."/>
        </authorList>
    </citation>
    <scope>NUCLEOTIDE SEQUENCE [LARGE SCALE GENOMIC DNA]</scope>
    <source>
        <strain evidence="2 3">Ellin514</strain>
    </source>
</reference>
<keyword evidence="1" id="KW-0812">Transmembrane</keyword>
<feature type="transmembrane region" description="Helical" evidence="1">
    <location>
        <begin position="44"/>
        <end position="67"/>
    </location>
</feature>
<protein>
    <submittedName>
        <fullName evidence="2">Uncharacterized protein</fullName>
    </submittedName>
</protein>
<dbReference type="Proteomes" id="UP000003688">
    <property type="component" value="Unassembled WGS sequence"/>
</dbReference>
<feature type="transmembrane region" description="Helical" evidence="1">
    <location>
        <begin position="111"/>
        <end position="132"/>
    </location>
</feature>
<organism evidence="2 3">
    <name type="scientific">Pedosphaera parvula (strain Ellin514)</name>
    <dbReference type="NCBI Taxonomy" id="320771"/>
    <lineage>
        <taxon>Bacteria</taxon>
        <taxon>Pseudomonadati</taxon>
        <taxon>Verrucomicrobiota</taxon>
        <taxon>Pedosphaerae</taxon>
        <taxon>Pedosphaerales</taxon>
        <taxon>Pedosphaeraceae</taxon>
        <taxon>Pedosphaera</taxon>
    </lineage>
</organism>
<dbReference type="EMBL" id="ABOX02000044">
    <property type="protein sequence ID" value="EEF58399.1"/>
    <property type="molecule type" value="Genomic_DNA"/>
</dbReference>
<accession>B9XP43</accession>
<name>B9XP43_PEDPL</name>
<feature type="transmembrane region" description="Helical" evidence="1">
    <location>
        <begin position="79"/>
        <end position="99"/>
    </location>
</feature>
<comment type="caution">
    <text evidence="2">The sequence shown here is derived from an EMBL/GenBank/DDBJ whole genome shotgun (WGS) entry which is preliminary data.</text>
</comment>
<gene>
    <name evidence="2" type="ORF">Cflav_PD6142</name>
</gene>
<sequence>METDSKTQQGLYKLVTYSTAVALGVMVASLEALRPTPSGFSFQISFRTLIAFVLGGAVAFPFWRFIFNGASWSNKRLTFAWICFLALLLALGVGAFLYPLRYVPREKLPDILIGLLAAVLALSAIGFLLWRVKRFLDRDSNREKL</sequence>
<keyword evidence="1" id="KW-0472">Membrane</keyword>
<keyword evidence="3" id="KW-1185">Reference proteome</keyword>
<feature type="transmembrane region" description="Helical" evidence="1">
    <location>
        <begin position="12"/>
        <end position="32"/>
    </location>
</feature>
<dbReference type="RefSeq" id="WP_007417579.1">
    <property type="nucleotide sequence ID" value="NZ_ABOX02000044.1"/>
</dbReference>
<dbReference type="AlphaFoldDB" id="B9XP43"/>
<evidence type="ECO:0000313" key="3">
    <source>
        <dbReference type="Proteomes" id="UP000003688"/>
    </source>
</evidence>
<proteinExistence type="predicted"/>
<keyword evidence="1" id="KW-1133">Transmembrane helix</keyword>